<comment type="caution">
    <text evidence="5">The sequence shown here is derived from an EMBL/GenBank/DDBJ whole genome shotgun (WGS) entry which is preliminary data.</text>
</comment>
<dbReference type="GO" id="GO:0030288">
    <property type="term" value="C:outer membrane-bounded periplasmic space"/>
    <property type="evidence" value="ECO:0007669"/>
    <property type="project" value="UniProtKB-ARBA"/>
</dbReference>
<dbReference type="PIRSF" id="PIRSF002741">
    <property type="entry name" value="MppA"/>
    <property type="match status" value="1"/>
</dbReference>
<accession>W4LJT9</accession>
<dbReference type="Gene3D" id="3.40.190.10">
    <property type="entry name" value="Periplasmic binding protein-like II"/>
    <property type="match status" value="1"/>
</dbReference>
<evidence type="ECO:0000313" key="5">
    <source>
        <dbReference type="EMBL" id="ETW97965.1"/>
    </source>
</evidence>
<dbReference type="InterPro" id="IPR006311">
    <property type="entry name" value="TAT_signal"/>
</dbReference>
<feature type="domain" description="Solute-binding protein family 5" evidence="4">
    <location>
        <begin position="90"/>
        <end position="446"/>
    </location>
</feature>
<dbReference type="CDD" id="cd00995">
    <property type="entry name" value="PBP2_NikA_DppA_OppA_like"/>
    <property type="match status" value="1"/>
</dbReference>
<keyword evidence="6" id="KW-1185">Reference proteome</keyword>
<feature type="region of interest" description="Disordered" evidence="3">
    <location>
        <begin position="30"/>
        <end position="49"/>
    </location>
</feature>
<protein>
    <recommendedName>
        <fullName evidence="4">Solute-binding protein family 5 domain-containing protein</fullName>
    </recommendedName>
</protein>
<dbReference type="AlphaFoldDB" id="W4LJT9"/>
<dbReference type="InterPro" id="IPR039424">
    <property type="entry name" value="SBP_5"/>
</dbReference>
<dbReference type="InterPro" id="IPR030678">
    <property type="entry name" value="Peptide/Ni-bd"/>
</dbReference>
<dbReference type="PANTHER" id="PTHR30290">
    <property type="entry name" value="PERIPLASMIC BINDING COMPONENT OF ABC TRANSPORTER"/>
    <property type="match status" value="1"/>
</dbReference>
<dbReference type="EMBL" id="AZHW01000598">
    <property type="protein sequence ID" value="ETW97965.1"/>
    <property type="molecule type" value="Genomic_DNA"/>
</dbReference>
<dbReference type="GO" id="GO:1904680">
    <property type="term" value="F:peptide transmembrane transporter activity"/>
    <property type="evidence" value="ECO:0007669"/>
    <property type="project" value="TreeGrafter"/>
</dbReference>
<gene>
    <name evidence="5" type="ORF">ETSY1_20710</name>
</gene>
<dbReference type="SUPFAM" id="SSF53850">
    <property type="entry name" value="Periplasmic binding protein-like II"/>
    <property type="match status" value="1"/>
</dbReference>
<comment type="similarity">
    <text evidence="1">Belongs to the bacterial solute-binding protein 5 family.</text>
</comment>
<dbReference type="InterPro" id="IPR000914">
    <property type="entry name" value="SBP_5_dom"/>
</dbReference>
<proteinExistence type="inferred from homology"/>
<dbReference type="GO" id="GO:0015833">
    <property type="term" value="P:peptide transport"/>
    <property type="evidence" value="ECO:0007669"/>
    <property type="project" value="TreeGrafter"/>
</dbReference>
<dbReference type="Pfam" id="PF00496">
    <property type="entry name" value="SBP_bac_5"/>
    <property type="match status" value="1"/>
</dbReference>
<dbReference type="Gene3D" id="3.10.105.10">
    <property type="entry name" value="Dipeptide-binding Protein, Domain 3"/>
    <property type="match status" value="1"/>
</dbReference>
<reference evidence="5 6" key="1">
    <citation type="journal article" date="2014" name="Nature">
        <title>An environmental bacterial taxon with a large and distinct metabolic repertoire.</title>
        <authorList>
            <person name="Wilson M.C."/>
            <person name="Mori T."/>
            <person name="Ruckert C."/>
            <person name="Uria A.R."/>
            <person name="Helf M.J."/>
            <person name="Takada K."/>
            <person name="Gernert C."/>
            <person name="Steffens U.A."/>
            <person name="Heycke N."/>
            <person name="Schmitt S."/>
            <person name="Rinke C."/>
            <person name="Helfrich E.J."/>
            <person name="Brachmann A.O."/>
            <person name="Gurgui C."/>
            <person name="Wakimoto T."/>
            <person name="Kracht M."/>
            <person name="Crusemann M."/>
            <person name="Hentschel U."/>
            <person name="Abe I."/>
            <person name="Matsunaga S."/>
            <person name="Kalinowski J."/>
            <person name="Takeyama H."/>
            <person name="Piel J."/>
        </authorList>
    </citation>
    <scope>NUCLEOTIDE SEQUENCE [LARGE SCALE GENOMIC DNA]</scope>
    <source>
        <strain evidence="6">TSY1</strain>
    </source>
</reference>
<dbReference type="Proteomes" id="UP000019141">
    <property type="component" value="Unassembled WGS sequence"/>
</dbReference>
<keyword evidence="2" id="KW-0732">Signal</keyword>
<dbReference type="GO" id="GO:0043190">
    <property type="term" value="C:ATP-binding cassette (ABC) transporter complex"/>
    <property type="evidence" value="ECO:0007669"/>
    <property type="project" value="InterPro"/>
</dbReference>
<evidence type="ECO:0000256" key="3">
    <source>
        <dbReference type="SAM" id="MobiDB-lite"/>
    </source>
</evidence>
<evidence type="ECO:0000259" key="4">
    <source>
        <dbReference type="Pfam" id="PF00496"/>
    </source>
</evidence>
<evidence type="ECO:0000313" key="6">
    <source>
        <dbReference type="Proteomes" id="UP000019141"/>
    </source>
</evidence>
<organism evidence="5 6">
    <name type="scientific">Entotheonella factor</name>
    <dbReference type="NCBI Taxonomy" id="1429438"/>
    <lineage>
        <taxon>Bacteria</taxon>
        <taxon>Pseudomonadati</taxon>
        <taxon>Nitrospinota/Tectimicrobiota group</taxon>
        <taxon>Candidatus Tectimicrobiota</taxon>
        <taxon>Candidatus Entotheonellia</taxon>
        <taxon>Candidatus Entotheonellales</taxon>
        <taxon>Candidatus Entotheonellaceae</taxon>
        <taxon>Candidatus Entotheonella</taxon>
    </lineage>
</organism>
<evidence type="ECO:0000256" key="1">
    <source>
        <dbReference type="ARBA" id="ARBA00005695"/>
    </source>
</evidence>
<name>W4LJT9_ENTF1</name>
<evidence type="ECO:0000256" key="2">
    <source>
        <dbReference type="ARBA" id="ARBA00022729"/>
    </source>
</evidence>
<dbReference type="PANTHER" id="PTHR30290:SF38">
    <property type="entry name" value="D,D-DIPEPTIDE-BINDING PERIPLASMIC PROTEIN DDPA-RELATED"/>
    <property type="match status" value="1"/>
</dbReference>
<dbReference type="HOGENOM" id="CLU_017028_7_3_7"/>
<sequence length="539" mass="60182">MSDNRMEQPPEISRRSFLATTGGALAGAAAMSMTGQAEAGEPKPGKGGTVRFATRSDALGLDPHRNVMYYVSYPIALTTQGLLDLNTKLEPSPGIATGWDASSDLTTYTFKLRKGVLFHNGREVDAAAVKWNYERIQDPKIGHSFTRSALKNVKEVLAPDKYTLVCKLHAPSAAFPANVVFYPCNLMAPDTEEQANTHPIGCGPFKFKKWERYAVTELERFENYFETDAEGNSLPYISEVIGRPKKIDSVRLTALRSGEVDLIDNMAYADAAQFPERYKDQFQTWDVPALGTAFVYFNLESGPFSYQNPKSKLLRQAAAYAVDLEAIHQAVFYERGEIATGYFPTTSPWHASPEGWKGKYDPDKAKSLLKQAGYDGTPIQLMSTDSWPYMQQTGEIVQAMWTEVGFKVRYEISDNAVIRKRRRAGEFHAHSAAGSYRFDPDGWFSRQVISTSPLTKSTSRFRSEKADQLILEARKTAAREKRLEIYREVENIVNDEVPILYTHHLTLLEAGVLNLKDYKPSISGSPNVTGGGLRTAWMA</sequence>
<dbReference type="PROSITE" id="PS51318">
    <property type="entry name" value="TAT"/>
    <property type="match status" value="1"/>
</dbReference>